<feature type="non-terminal residue" evidence="1">
    <location>
        <position position="31"/>
    </location>
</feature>
<evidence type="ECO:0000313" key="1">
    <source>
        <dbReference type="EMBL" id="CAG7832014.1"/>
    </source>
</evidence>
<dbReference type="AlphaFoldDB" id="A0A8J2LFI4"/>
<proteinExistence type="predicted"/>
<dbReference type="Proteomes" id="UP000708208">
    <property type="component" value="Unassembled WGS sequence"/>
</dbReference>
<feature type="non-terminal residue" evidence="1">
    <location>
        <position position="1"/>
    </location>
</feature>
<sequence>VLTINYTDCPKIAALGSFVRPIERLHREQRG</sequence>
<dbReference type="EMBL" id="CAJVCH010563092">
    <property type="protein sequence ID" value="CAG7832014.1"/>
    <property type="molecule type" value="Genomic_DNA"/>
</dbReference>
<keyword evidence="2" id="KW-1185">Reference proteome</keyword>
<comment type="caution">
    <text evidence="1">The sequence shown here is derived from an EMBL/GenBank/DDBJ whole genome shotgun (WGS) entry which is preliminary data.</text>
</comment>
<accession>A0A8J2LFI4</accession>
<reference evidence="1" key="1">
    <citation type="submission" date="2021-06" db="EMBL/GenBank/DDBJ databases">
        <authorList>
            <person name="Hodson N. C."/>
            <person name="Mongue J. A."/>
            <person name="Jaron S. K."/>
        </authorList>
    </citation>
    <scope>NUCLEOTIDE SEQUENCE</scope>
</reference>
<gene>
    <name evidence="1" type="ORF">AFUS01_LOCUS41728</name>
</gene>
<evidence type="ECO:0000313" key="2">
    <source>
        <dbReference type="Proteomes" id="UP000708208"/>
    </source>
</evidence>
<protein>
    <submittedName>
        <fullName evidence="1">Uncharacterized protein</fullName>
    </submittedName>
</protein>
<organism evidence="1 2">
    <name type="scientific">Allacma fusca</name>
    <dbReference type="NCBI Taxonomy" id="39272"/>
    <lineage>
        <taxon>Eukaryota</taxon>
        <taxon>Metazoa</taxon>
        <taxon>Ecdysozoa</taxon>
        <taxon>Arthropoda</taxon>
        <taxon>Hexapoda</taxon>
        <taxon>Collembola</taxon>
        <taxon>Symphypleona</taxon>
        <taxon>Sminthuridae</taxon>
        <taxon>Allacma</taxon>
    </lineage>
</organism>
<name>A0A8J2LFI4_9HEXA</name>